<proteinExistence type="predicted"/>
<dbReference type="Gene3D" id="3.40.1390.20">
    <property type="entry name" value="HprK N-terminal domain-like"/>
    <property type="match status" value="1"/>
</dbReference>
<gene>
    <name evidence="1" type="ORF">Q428_03535</name>
</gene>
<organism evidence="1 2">
    <name type="scientific">Fervidicella metallireducens AeB</name>
    <dbReference type="NCBI Taxonomy" id="1403537"/>
    <lineage>
        <taxon>Bacteria</taxon>
        <taxon>Bacillati</taxon>
        <taxon>Bacillota</taxon>
        <taxon>Clostridia</taxon>
        <taxon>Eubacteriales</taxon>
        <taxon>Clostridiaceae</taxon>
        <taxon>Fervidicella</taxon>
    </lineage>
</organism>
<accession>A0A017RWX8</accession>
<dbReference type="AlphaFoldDB" id="A0A017RWX8"/>
<keyword evidence="2" id="KW-1185">Reference proteome</keyword>
<sequence length="110" mass="12043">MKVSEVAEKLNLKVLTNNSGMEKEVKGGYSCDLLSWVMSHGSKSNAWITVQVHPNIVAVALLAEFSCIIIPENIEVDRVTLDKANQENIAILQGEESAFEICGKLKELGI</sequence>
<dbReference type="OrthoDB" id="9800356at2"/>
<reference evidence="1 2" key="1">
    <citation type="journal article" date="2014" name="Genome Announc.">
        <title>Draft Genome Sequence of Fervidicella metallireducens Strain AeBT, an Iron-Reducing Thermoanaerobe from the Great Artesian Basin.</title>
        <authorList>
            <person name="Patel B.K."/>
        </authorList>
    </citation>
    <scope>NUCLEOTIDE SEQUENCE [LARGE SCALE GENOMIC DNA]</scope>
    <source>
        <strain evidence="1 2">AeB</strain>
    </source>
</reference>
<dbReference type="EMBL" id="AZQP01000007">
    <property type="protein sequence ID" value="EYE89187.1"/>
    <property type="molecule type" value="Genomic_DNA"/>
</dbReference>
<evidence type="ECO:0000313" key="1">
    <source>
        <dbReference type="EMBL" id="EYE89187.1"/>
    </source>
</evidence>
<dbReference type="InterPro" id="IPR028979">
    <property type="entry name" value="Ser_kin/Pase_Hpr-like_N_sf"/>
</dbReference>
<dbReference type="SUPFAM" id="SSF75138">
    <property type="entry name" value="HprK N-terminal domain-like"/>
    <property type="match status" value="1"/>
</dbReference>
<dbReference type="STRING" id="1403537.Q428_03535"/>
<protein>
    <submittedName>
        <fullName evidence="1">AraC family transcriptional regulator</fullName>
    </submittedName>
</protein>
<name>A0A017RWX8_9CLOT</name>
<evidence type="ECO:0000313" key="2">
    <source>
        <dbReference type="Proteomes" id="UP000019681"/>
    </source>
</evidence>
<comment type="caution">
    <text evidence="1">The sequence shown here is derived from an EMBL/GenBank/DDBJ whole genome shotgun (WGS) entry which is preliminary data.</text>
</comment>
<dbReference type="Proteomes" id="UP000019681">
    <property type="component" value="Unassembled WGS sequence"/>
</dbReference>
<dbReference type="RefSeq" id="WP_035378324.1">
    <property type="nucleotide sequence ID" value="NZ_AZQP01000007.1"/>
</dbReference>